<organism evidence="10 11">
    <name type="scientific">Pseudomonas chlororaphis subsp. aureofaciens</name>
    <dbReference type="NCBI Taxonomy" id="587851"/>
    <lineage>
        <taxon>Bacteria</taxon>
        <taxon>Pseudomonadati</taxon>
        <taxon>Pseudomonadota</taxon>
        <taxon>Gammaproteobacteria</taxon>
        <taxon>Pseudomonadales</taxon>
        <taxon>Pseudomonadaceae</taxon>
        <taxon>Pseudomonas</taxon>
    </lineage>
</organism>
<evidence type="ECO:0000256" key="3">
    <source>
        <dbReference type="ARBA" id="ARBA00022475"/>
    </source>
</evidence>
<sequence length="183" mass="19941">MKTLLSWRPRWLGQRCLLLASLVALGLWLAWLGLDSWTYRQVLAGQPVPAAVPSASAEQPLPAPLDDRNIARVFGAVPVEFDSAQASLPLVLLASLLGSQPEQSRALIQHAESRAFYSPGERLPDGTLLKSVSADQVVVLRNGREQNLLLPGRQMRLLSPQTTPPEVADRKATALLRAIENTP</sequence>
<dbReference type="AlphaFoldDB" id="A0AAD0ZHI8"/>
<keyword evidence="2" id="KW-0813">Transport</keyword>
<dbReference type="GO" id="GO:0005886">
    <property type="term" value="C:plasma membrane"/>
    <property type="evidence" value="ECO:0007669"/>
    <property type="project" value="UniProtKB-SubCell"/>
</dbReference>
<evidence type="ECO:0000256" key="2">
    <source>
        <dbReference type="ARBA" id="ARBA00022448"/>
    </source>
</evidence>
<feature type="domain" description="Type II secretion system protein GspC N-terminal" evidence="9">
    <location>
        <begin position="81"/>
        <end position="150"/>
    </location>
</feature>
<keyword evidence="3" id="KW-1003">Cell membrane</keyword>
<protein>
    <recommendedName>
        <fullName evidence="9">Type II secretion system protein GspC N-terminal domain-containing protein</fullName>
    </recommendedName>
</protein>
<name>A0AAD0ZHI8_9PSED</name>
<dbReference type="InterPro" id="IPR024961">
    <property type="entry name" value="T2SS_GspC_N"/>
</dbReference>
<dbReference type="EMBL" id="CP027750">
    <property type="protein sequence ID" value="AZE32036.1"/>
    <property type="molecule type" value="Genomic_DNA"/>
</dbReference>
<dbReference type="GO" id="GO:0015031">
    <property type="term" value="P:protein transport"/>
    <property type="evidence" value="ECO:0007669"/>
    <property type="project" value="UniProtKB-KW"/>
</dbReference>
<proteinExistence type="predicted"/>
<evidence type="ECO:0000313" key="10">
    <source>
        <dbReference type="EMBL" id="AZE32036.1"/>
    </source>
</evidence>
<dbReference type="RefSeq" id="WP_124302143.1">
    <property type="nucleotide sequence ID" value="NZ_CP027749.1"/>
</dbReference>
<evidence type="ECO:0000256" key="1">
    <source>
        <dbReference type="ARBA" id="ARBA00004533"/>
    </source>
</evidence>
<evidence type="ECO:0000313" key="11">
    <source>
        <dbReference type="Proteomes" id="UP000280455"/>
    </source>
</evidence>
<dbReference type="Pfam" id="PF11356">
    <property type="entry name" value="T2SSC"/>
    <property type="match status" value="1"/>
</dbReference>
<evidence type="ECO:0000259" key="9">
    <source>
        <dbReference type="Pfam" id="PF11356"/>
    </source>
</evidence>
<dbReference type="Gene3D" id="2.30.30.830">
    <property type="match status" value="1"/>
</dbReference>
<accession>A0AAD0ZHI8</accession>
<keyword evidence="8" id="KW-0472">Membrane</keyword>
<keyword evidence="5" id="KW-0812">Transmembrane</keyword>
<evidence type="ECO:0000256" key="4">
    <source>
        <dbReference type="ARBA" id="ARBA00022519"/>
    </source>
</evidence>
<keyword evidence="4" id="KW-0997">Cell inner membrane</keyword>
<evidence type="ECO:0000256" key="7">
    <source>
        <dbReference type="ARBA" id="ARBA00022989"/>
    </source>
</evidence>
<dbReference type="Proteomes" id="UP000280455">
    <property type="component" value="Chromosome"/>
</dbReference>
<comment type="subcellular location">
    <subcellularLocation>
        <location evidence="1">Cell inner membrane</location>
    </subcellularLocation>
</comment>
<gene>
    <name evidence="10" type="ORF">C4K07_5276</name>
</gene>
<evidence type="ECO:0000256" key="8">
    <source>
        <dbReference type="ARBA" id="ARBA00023136"/>
    </source>
</evidence>
<reference evidence="10 11" key="1">
    <citation type="submission" date="2018-03" db="EMBL/GenBank/DDBJ databases">
        <title>Diversity of phytobeneficial traits revealed by whole-genome analysis of worldwide-isolated phenazine-producing Pseudomonas spp.</title>
        <authorList>
            <person name="Biessy A."/>
            <person name="Novinscak A."/>
            <person name="Blom J."/>
            <person name="Leger G."/>
            <person name="Thomashow L.S."/>
            <person name="Cazorla F.M."/>
            <person name="Josic D."/>
            <person name="Filion M."/>
        </authorList>
    </citation>
    <scope>NUCLEOTIDE SEQUENCE [LARGE SCALE GENOMIC DNA]</scope>
    <source>
        <strain evidence="10 11">ChPhzS24</strain>
    </source>
</reference>
<keyword evidence="6" id="KW-0653">Protein transport</keyword>
<evidence type="ECO:0000256" key="6">
    <source>
        <dbReference type="ARBA" id="ARBA00022927"/>
    </source>
</evidence>
<keyword evidence="7" id="KW-1133">Transmembrane helix</keyword>
<evidence type="ECO:0000256" key="5">
    <source>
        <dbReference type="ARBA" id="ARBA00022692"/>
    </source>
</evidence>